<dbReference type="RefSeq" id="WP_379022666.1">
    <property type="nucleotide sequence ID" value="NZ_JBHRTA010000035.1"/>
</dbReference>
<accession>A0ABV7JMV1</accession>
<gene>
    <name evidence="1" type="ORF">ACFOET_11415</name>
</gene>
<dbReference type="SUPFAM" id="SSF51735">
    <property type="entry name" value="NAD(P)-binding Rossmann-fold domains"/>
    <property type="match status" value="1"/>
</dbReference>
<comment type="caution">
    <text evidence="1">The sequence shown here is derived from an EMBL/GenBank/DDBJ whole genome shotgun (WGS) entry which is preliminary data.</text>
</comment>
<dbReference type="InterPro" id="IPR036291">
    <property type="entry name" value="NAD(P)-bd_dom_sf"/>
</dbReference>
<dbReference type="PANTHER" id="PTHR43162">
    <property type="match status" value="1"/>
</dbReference>
<organism evidence="1 2">
    <name type="scientific">Parapedobacter deserti</name>
    <dbReference type="NCBI Taxonomy" id="1912957"/>
    <lineage>
        <taxon>Bacteria</taxon>
        <taxon>Pseudomonadati</taxon>
        <taxon>Bacteroidota</taxon>
        <taxon>Sphingobacteriia</taxon>
        <taxon>Sphingobacteriales</taxon>
        <taxon>Sphingobacteriaceae</taxon>
        <taxon>Parapedobacter</taxon>
    </lineage>
</organism>
<dbReference type="InterPro" id="IPR051604">
    <property type="entry name" value="Ergot_Alk_Oxidoreductase"/>
</dbReference>
<proteinExistence type="predicted"/>
<protein>
    <submittedName>
        <fullName evidence="1">Uncharacterized protein</fullName>
    </submittedName>
</protein>
<name>A0ABV7JMV1_9SPHI</name>
<evidence type="ECO:0000313" key="1">
    <source>
        <dbReference type="EMBL" id="MFC3198220.1"/>
    </source>
</evidence>
<reference evidence="2" key="1">
    <citation type="journal article" date="2019" name="Int. J. Syst. Evol. Microbiol.">
        <title>The Global Catalogue of Microorganisms (GCM) 10K type strain sequencing project: providing services to taxonomists for standard genome sequencing and annotation.</title>
        <authorList>
            <consortium name="The Broad Institute Genomics Platform"/>
            <consortium name="The Broad Institute Genome Sequencing Center for Infectious Disease"/>
            <person name="Wu L."/>
            <person name="Ma J."/>
        </authorList>
    </citation>
    <scope>NUCLEOTIDE SEQUENCE [LARGE SCALE GENOMIC DNA]</scope>
    <source>
        <strain evidence="2">KCTC 52416</strain>
    </source>
</reference>
<evidence type="ECO:0000313" key="2">
    <source>
        <dbReference type="Proteomes" id="UP001595526"/>
    </source>
</evidence>
<sequence>MENQILVLWATGKTGSRVAERLQKMGIRVRSGSRTANPPFDWEKPDGWSKALEGRNESVADGIKKALGREPGSFDEYVAKAKMTGVWDNKNTSV</sequence>
<dbReference type="EMBL" id="JBHRTA010000035">
    <property type="protein sequence ID" value="MFC3198220.1"/>
    <property type="molecule type" value="Genomic_DNA"/>
</dbReference>
<dbReference type="Proteomes" id="UP001595526">
    <property type="component" value="Unassembled WGS sequence"/>
</dbReference>
<keyword evidence="2" id="KW-1185">Reference proteome</keyword>
<dbReference type="PANTHER" id="PTHR43162:SF1">
    <property type="entry name" value="PRESTALK A DIFFERENTIATION PROTEIN A"/>
    <property type="match status" value="1"/>
</dbReference>